<keyword evidence="2" id="KW-1185">Reference proteome</keyword>
<dbReference type="EMBL" id="CP045997">
    <property type="protein sequence ID" value="QHV98692.1"/>
    <property type="molecule type" value="Genomic_DNA"/>
</dbReference>
<accession>A0A6P1W314</accession>
<evidence type="ECO:0000313" key="2">
    <source>
        <dbReference type="Proteomes" id="UP000464577"/>
    </source>
</evidence>
<proteinExistence type="predicted"/>
<protein>
    <submittedName>
        <fullName evidence="1">Uncharacterized protein</fullName>
    </submittedName>
</protein>
<organism evidence="1 2">
    <name type="scientific">Spirosoma endbachense</name>
    <dbReference type="NCBI Taxonomy" id="2666025"/>
    <lineage>
        <taxon>Bacteria</taxon>
        <taxon>Pseudomonadati</taxon>
        <taxon>Bacteroidota</taxon>
        <taxon>Cytophagia</taxon>
        <taxon>Cytophagales</taxon>
        <taxon>Cytophagaceae</taxon>
        <taxon>Spirosoma</taxon>
    </lineage>
</organism>
<dbReference type="Proteomes" id="UP000464577">
    <property type="component" value="Chromosome"/>
</dbReference>
<sequence>MAQQPPSNIEEFTVAYKALVDTEWIDNPANPTDHLKGFIGQGERIWLHPDHSGIGPLWQQARLVDKTLRYIHFHDFKKQ</sequence>
<name>A0A6P1W314_9BACT</name>
<evidence type="ECO:0000313" key="1">
    <source>
        <dbReference type="EMBL" id="QHV98692.1"/>
    </source>
</evidence>
<dbReference type="KEGG" id="senf:GJR95_28425"/>
<reference evidence="1 2" key="1">
    <citation type="submission" date="2019-11" db="EMBL/GenBank/DDBJ databases">
        <title>Spirosoma endbachense sp. nov., isolated from a natural salt meadow.</title>
        <authorList>
            <person name="Rojas J."/>
            <person name="Ambika Manirajan B."/>
            <person name="Ratering S."/>
            <person name="Suarez C."/>
            <person name="Geissler-Plaum R."/>
            <person name="Schnell S."/>
        </authorList>
    </citation>
    <scope>NUCLEOTIDE SEQUENCE [LARGE SCALE GENOMIC DNA]</scope>
    <source>
        <strain evidence="1 2">I-24</strain>
    </source>
</reference>
<dbReference type="RefSeq" id="WP_162389101.1">
    <property type="nucleotide sequence ID" value="NZ_CP045997.1"/>
</dbReference>
<gene>
    <name evidence="1" type="ORF">GJR95_28425</name>
</gene>
<dbReference type="AlphaFoldDB" id="A0A6P1W314"/>